<evidence type="ECO:0000313" key="2">
    <source>
        <dbReference type="Proteomes" id="UP000198736"/>
    </source>
</evidence>
<evidence type="ECO:0000313" key="1">
    <source>
        <dbReference type="EMBL" id="CUS35162.1"/>
    </source>
</evidence>
<keyword evidence="2" id="KW-1185">Reference proteome</keyword>
<accession>A0A0S4LEM4</accession>
<organism evidence="1 2">
    <name type="scientific">Candidatus Nitrospira nitrificans</name>
    <dbReference type="NCBI Taxonomy" id="1742973"/>
    <lineage>
        <taxon>Bacteria</taxon>
        <taxon>Pseudomonadati</taxon>
        <taxon>Nitrospirota</taxon>
        <taxon>Nitrospiria</taxon>
        <taxon>Nitrospirales</taxon>
        <taxon>Nitrospiraceae</taxon>
        <taxon>Nitrospira</taxon>
    </lineage>
</organism>
<name>A0A0S4LEM4_9BACT</name>
<dbReference type="AlphaFoldDB" id="A0A0S4LEM4"/>
<dbReference type="Proteomes" id="UP000198736">
    <property type="component" value="Unassembled WGS sequence"/>
</dbReference>
<gene>
    <name evidence="1" type="ORF">COMA2_20119</name>
</gene>
<sequence length="182" mass="20160">MAWSPIDRIDQALLALEFAIKVMNYVALGKINKEDLDCNTLIRLPGGNLSFGKSTFHTYDDLVHASENLYSQALAASAVAMEAALQGAGIRNDPNDRSDRGHVRSLIYMVRSAFAHDPQVPAWSVRGPYAQQIRLRFGRHDLKVDMGALDGQPLALEHFGGPLVFWDLMHEVRAWVCEGSPS</sequence>
<dbReference type="STRING" id="1742973.COMA2_20119"/>
<dbReference type="OrthoDB" id="8479430at2"/>
<dbReference type="EMBL" id="CZPZ01000012">
    <property type="protein sequence ID" value="CUS35162.1"/>
    <property type="molecule type" value="Genomic_DNA"/>
</dbReference>
<proteinExistence type="predicted"/>
<dbReference type="RefSeq" id="WP_090896581.1">
    <property type="nucleotide sequence ID" value="NZ_CZPZ01000012.1"/>
</dbReference>
<reference evidence="2" key="1">
    <citation type="submission" date="2015-10" db="EMBL/GenBank/DDBJ databases">
        <authorList>
            <person name="Luecker S."/>
            <person name="Luecker S."/>
        </authorList>
    </citation>
    <scope>NUCLEOTIDE SEQUENCE [LARGE SCALE GENOMIC DNA]</scope>
</reference>
<protein>
    <submittedName>
        <fullName evidence="1">Uncharacterized protein</fullName>
    </submittedName>
</protein>